<dbReference type="InterPro" id="IPR054289">
    <property type="entry name" value="DUF7025"/>
</dbReference>
<dbReference type="InterPro" id="IPR027417">
    <property type="entry name" value="P-loop_NTPase"/>
</dbReference>
<feature type="compositionally biased region" description="Acidic residues" evidence="2">
    <location>
        <begin position="130"/>
        <end position="146"/>
    </location>
</feature>
<dbReference type="PANTHER" id="PTHR46411:SF1">
    <property type="entry name" value="FAMILY ATPASE, PUTATIVE (AFU_ORTHOLOGUE AFUA_7G05752)-RELATED"/>
    <property type="match status" value="1"/>
</dbReference>
<feature type="coiled-coil region" evidence="1">
    <location>
        <begin position="204"/>
        <end position="237"/>
    </location>
</feature>
<dbReference type="GO" id="GO:0005524">
    <property type="term" value="F:ATP binding"/>
    <property type="evidence" value="ECO:0007669"/>
    <property type="project" value="InterPro"/>
</dbReference>
<evidence type="ECO:0000313" key="4">
    <source>
        <dbReference type="EMBL" id="KPI40860.1"/>
    </source>
</evidence>
<sequence length="935" mass="105358">MDAEKTATQNQEVKKTVIPPPAEPAPTPEDVQPTEETKTTPHKKQARSKKSTPKKTAKSKKSAKKEESSDSSSSSSSSSESELSSSEDDSGSSSDDGATKKRKNKKAKLKKANSKAAKKGRLGKRRATREEEEDSSDDEDPDEDATAELQAVIEAQRASRLRKLKQQSISEDQTELAELLARLGGGAASRGLQNRTRKQSLDALSTLNRRNLDIEEIRKAAEKQKKAKAKLAKKKRASKVAFKRVDQLWDSSIHNYKLTETVEDKDADEWDQYIFTVRRKFDWEHKYQETAVDIKSKPLKEALQHVMVGVKGVSLVADTPHVDPNMLFLYLEETRAYMNKLSEQGKSAKKKKDRKEAAAKAAHLKVLVKYLDKDYAETKKTLYPMLENNTISFDLLWALFKPNTIAYTTTYGDSEQPRAFKIEYANKESHFMKGTWYSIEGRYLEYDGKSFGMGSMAVQVPQFQGVRRISILDCYPLQYHKEPAAMRETLIERGKKFVSLEGMHYKFHKGMAYTKRKRQILKININGRIMCDPAIHRRINPNYQISTVRPKEEDEDIFEISDDEEESDCCGSSSDDGGNDGNTPSSSEEAGQQERRRYRVVRAPDGTATIVAVEPEDEAQAISQGDRIEEAESRAFSEEELLIASPVVLGFAFGEKLWLEFTVSGISEVVYNTDAFDSLVLPDNQKSIVKALVSSHAFHPSKSIDDIISGKGRGLCCVLHGPPGTGKTLTAEGIADLLKCPLYMVSAGDLGTDPRNLEKELQNILDIAHSWGAILLLDEADVFLEKRSIHDIHRNALVSIFLRLLEYFQGILFLTTNRVETFDEAFVSRIHLSLRYEELSTKARHRVWKLFIEKVMKSEGTEVGRITDQDYADLARRDVNGRQIKNLVRAAQALAVHEEKPLDMKHIRRVIDVAESFERDLKGGTGYTDAMRSYT</sequence>
<feature type="compositionally biased region" description="Low complexity" evidence="2">
    <location>
        <begin position="569"/>
        <end position="587"/>
    </location>
</feature>
<dbReference type="InterPro" id="IPR003959">
    <property type="entry name" value="ATPase_AAA_core"/>
</dbReference>
<dbReference type="AlphaFoldDB" id="A0A0N1HUV3"/>
<feature type="compositionally biased region" description="Low complexity" evidence="2">
    <location>
        <begin position="70"/>
        <end position="84"/>
    </location>
</feature>
<dbReference type="SMART" id="SM00382">
    <property type="entry name" value="AAA"/>
    <property type="match status" value="1"/>
</dbReference>
<dbReference type="EMBL" id="LFJN01000011">
    <property type="protein sequence ID" value="KPI40860.1"/>
    <property type="molecule type" value="Genomic_DNA"/>
</dbReference>
<dbReference type="GO" id="GO:0016887">
    <property type="term" value="F:ATP hydrolysis activity"/>
    <property type="evidence" value="ECO:0007669"/>
    <property type="project" value="InterPro"/>
</dbReference>
<name>A0A0N1HUV3_9EURO</name>
<dbReference type="InterPro" id="IPR003593">
    <property type="entry name" value="AAA+_ATPase"/>
</dbReference>
<dbReference type="Pfam" id="PF23232">
    <property type="entry name" value="AAA_lid_13"/>
    <property type="match status" value="1"/>
</dbReference>
<feature type="compositionally biased region" description="Basic residues" evidence="2">
    <location>
        <begin position="40"/>
        <end position="63"/>
    </location>
</feature>
<accession>A0A0N1HUV3</accession>
<dbReference type="RefSeq" id="XP_018000823.1">
    <property type="nucleotide sequence ID" value="XM_018139615.1"/>
</dbReference>
<feature type="domain" description="AAA+ ATPase" evidence="3">
    <location>
        <begin position="713"/>
        <end position="838"/>
    </location>
</feature>
<gene>
    <name evidence="4" type="ORF">AB675_10819</name>
</gene>
<feature type="compositionally biased region" description="Polar residues" evidence="2">
    <location>
        <begin position="1"/>
        <end position="11"/>
    </location>
</feature>
<dbReference type="GeneID" id="28731495"/>
<feature type="compositionally biased region" description="Pro residues" evidence="2">
    <location>
        <begin position="18"/>
        <end position="27"/>
    </location>
</feature>
<comment type="caution">
    <text evidence="4">The sequence shown here is derived from an EMBL/GenBank/DDBJ whole genome shotgun (WGS) entry which is preliminary data.</text>
</comment>
<evidence type="ECO:0000313" key="5">
    <source>
        <dbReference type="Proteomes" id="UP000038010"/>
    </source>
</evidence>
<organism evidence="4 5">
    <name type="scientific">Cyphellophora attinorum</name>
    <dbReference type="NCBI Taxonomy" id="1664694"/>
    <lineage>
        <taxon>Eukaryota</taxon>
        <taxon>Fungi</taxon>
        <taxon>Dikarya</taxon>
        <taxon>Ascomycota</taxon>
        <taxon>Pezizomycotina</taxon>
        <taxon>Eurotiomycetes</taxon>
        <taxon>Chaetothyriomycetidae</taxon>
        <taxon>Chaetothyriales</taxon>
        <taxon>Cyphellophoraceae</taxon>
        <taxon>Cyphellophora</taxon>
    </lineage>
</organism>
<dbReference type="OrthoDB" id="10042665at2759"/>
<feature type="region of interest" description="Disordered" evidence="2">
    <location>
        <begin position="560"/>
        <end position="599"/>
    </location>
</feature>
<dbReference type="STRING" id="1664694.A0A0N1HUV3"/>
<dbReference type="PANTHER" id="PTHR46411">
    <property type="entry name" value="FAMILY ATPASE, PUTATIVE-RELATED"/>
    <property type="match status" value="1"/>
</dbReference>
<proteinExistence type="predicted"/>
<evidence type="ECO:0000259" key="3">
    <source>
        <dbReference type="SMART" id="SM00382"/>
    </source>
</evidence>
<dbReference type="CDD" id="cd19481">
    <property type="entry name" value="RecA-like_protease"/>
    <property type="match status" value="1"/>
</dbReference>
<dbReference type="Gene3D" id="3.40.50.300">
    <property type="entry name" value="P-loop containing nucleotide triphosphate hydrolases"/>
    <property type="match status" value="1"/>
</dbReference>
<evidence type="ECO:0000256" key="1">
    <source>
        <dbReference type="SAM" id="Coils"/>
    </source>
</evidence>
<protein>
    <submittedName>
        <fullName evidence="4">ATPase family AAA domain-containing protein 3</fullName>
    </submittedName>
</protein>
<feature type="region of interest" description="Disordered" evidence="2">
    <location>
        <begin position="1"/>
        <end position="149"/>
    </location>
</feature>
<feature type="compositionally biased region" description="Basic residues" evidence="2">
    <location>
        <begin position="100"/>
        <end position="127"/>
    </location>
</feature>
<dbReference type="Proteomes" id="UP000038010">
    <property type="component" value="Unassembled WGS sequence"/>
</dbReference>
<dbReference type="Pfam" id="PF22942">
    <property type="entry name" value="DUF7025"/>
    <property type="match status" value="1"/>
</dbReference>
<dbReference type="SUPFAM" id="SSF52540">
    <property type="entry name" value="P-loop containing nucleoside triphosphate hydrolases"/>
    <property type="match status" value="1"/>
</dbReference>
<keyword evidence="5" id="KW-1185">Reference proteome</keyword>
<evidence type="ECO:0000256" key="2">
    <source>
        <dbReference type="SAM" id="MobiDB-lite"/>
    </source>
</evidence>
<dbReference type="VEuPathDB" id="FungiDB:AB675_10819"/>
<dbReference type="Pfam" id="PF00004">
    <property type="entry name" value="AAA"/>
    <property type="match status" value="1"/>
</dbReference>
<keyword evidence="1" id="KW-0175">Coiled coil</keyword>
<reference evidence="4 5" key="1">
    <citation type="submission" date="2015-06" db="EMBL/GenBank/DDBJ databases">
        <title>Draft genome of the ant-associated black yeast Phialophora attae CBS 131958.</title>
        <authorList>
            <person name="Moreno L.F."/>
            <person name="Stielow B.J."/>
            <person name="de Hoog S."/>
            <person name="Vicente V.A."/>
            <person name="Weiss V.A."/>
            <person name="de Vries M."/>
            <person name="Cruz L.M."/>
            <person name="Souza E.M."/>
        </authorList>
    </citation>
    <scope>NUCLEOTIDE SEQUENCE [LARGE SCALE GENOMIC DNA]</scope>
    <source>
        <strain evidence="4 5">CBS 131958</strain>
    </source>
</reference>
<dbReference type="InterPro" id="IPR056599">
    <property type="entry name" value="AAA_lid_fung"/>
</dbReference>